<dbReference type="SFLD" id="SFLDS00003">
    <property type="entry name" value="Haloacid_Dehalogenase"/>
    <property type="match status" value="1"/>
</dbReference>
<dbReference type="CDD" id="cd07516">
    <property type="entry name" value="HAD_Pase"/>
    <property type="match status" value="1"/>
</dbReference>
<dbReference type="NCBIfam" id="TIGR01484">
    <property type="entry name" value="HAD-SF-IIB"/>
    <property type="match status" value="1"/>
</dbReference>
<dbReference type="EMBL" id="JABAFG010000026">
    <property type="protein sequence ID" value="NME29243.1"/>
    <property type="molecule type" value="Genomic_DNA"/>
</dbReference>
<keyword evidence="4" id="KW-1185">Reference proteome</keyword>
<dbReference type="GO" id="GO:0016791">
    <property type="term" value="F:phosphatase activity"/>
    <property type="evidence" value="ECO:0007669"/>
    <property type="project" value="TreeGrafter"/>
</dbReference>
<proteinExistence type="predicted"/>
<organism evidence="2 3">
    <name type="scientific">Megasphaera hexanoica</name>
    <dbReference type="NCBI Taxonomy" id="1675036"/>
    <lineage>
        <taxon>Bacteria</taxon>
        <taxon>Bacillati</taxon>
        <taxon>Bacillota</taxon>
        <taxon>Negativicutes</taxon>
        <taxon>Veillonellales</taxon>
        <taxon>Veillonellaceae</taxon>
        <taxon>Megasphaera</taxon>
    </lineage>
</organism>
<reference evidence="1 4" key="2">
    <citation type="submission" date="2024-10" db="EMBL/GenBank/DDBJ databases">
        <authorList>
            <person name="Sang B.-I."/>
            <person name="Prabhaharan D."/>
        </authorList>
    </citation>
    <scope>NUCLEOTIDE SEQUENCE [LARGE SCALE GENOMIC DNA]</scope>
    <source>
        <strain evidence="1 4">MH</strain>
    </source>
</reference>
<dbReference type="InterPro" id="IPR036412">
    <property type="entry name" value="HAD-like_sf"/>
</dbReference>
<name>A0A848C3Y4_9FIRM</name>
<evidence type="ECO:0000313" key="4">
    <source>
        <dbReference type="Proteomes" id="UP001605989"/>
    </source>
</evidence>
<dbReference type="Gene3D" id="3.40.50.1000">
    <property type="entry name" value="HAD superfamily/HAD-like"/>
    <property type="match status" value="1"/>
</dbReference>
<evidence type="ECO:0000313" key="2">
    <source>
        <dbReference type="EMBL" id="NME29243.1"/>
    </source>
</evidence>
<dbReference type="RefSeq" id="WP_059076160.1">
    <property type="nucleotide sequence ID" value="NZ_CP011940.1"/>
</dbReference>
<sequence>MIQQPEYPIKMIAIDLDDTLIRDDTTVSDYTKDTIRRAQQKGIHIMIATGRMYATASPYGRMLGLGDIPMMLFGGGLIQTLESKKILYSHPIPQEDAAQLLSLAKEKGWMMQSYIDDVLRVAEYNHWVADYERITHSHAVVCGDDFYTPCGAPDKLLSCDEHEVLLQRAKEIEEAMPGRFDIMCSKPTFLEITPKGISKGVCLKRLCDIYGISLQNVMSFGNGMNDLSMLKAAGFGVAVANAVPEVREQVPYVTASNNEDGVARAIEKFIL</sequence>
<dbReference type="Proteomes" id="UP001605989">
    <property type="component" value="Unassembled WGS sequence"/>
</dbReference>
<dbReference type="GO" id="GO:0005829">
    <property type="term" value="C:cytosol"/>
    <property type="evidence" value="ECO:0007669"/>
    <property type="project" value="TreeGrafter"/>
</dbReference>
<dbReference type="SUPFAM" id="SSF56784">
    <property type="entry name" value="HAD-like"/>
    <property type="match status" value="1"/>
</dbReference>
<reference evidence="2 3" key="1">
    <citation type="submission" date="2020-04" db="EMBL/GenBank/DDBJ databases">
        <authorList>
            <person name="Hitch T.C.A."/>
            <person name="Wylensek D."/>
            <person name="Clavel T."/>
        </authorList>
    </citation>
    <scope>NUCLEOTIDE SEQUENCE [LARGE SCALE GENOMIC DNA]</scope>
    <source>
        <strain evidence="2 3">Oil-RF-744-FAT-WT-6-1</strain>
    </source>
</reference>
<dbReference type="PANTHER" id="PTHR10000:SF8">
    <property type="entry name" value="HAD SUPERFAMILY HYDROLASE-LIKE, TYPE 3"/>
    <property type="match status" value="1"/>
</dbReference>
<dbReference type="Pfam" id="PF08282">
    <property type="entry name" value="Hydrolase_3"/>
    <property type="match status" value="1"/>
</dbReference>
<dbReference type="NCBIfam" id="TIGR00099">
    <property type="entry name" value="Cof-subfamily"/>
    <property type="match status" value="1"/>
</dbReference>
<gene>
    <name evidence="1" type="ORF">ACGTZG_13545</name>
    <name evidence="2" type="ORF">HF872_11555</name>
</gene>
<dbReference type="KEGG" id="mhw:ACT01_00920"/>
<protein>
    <submittedName>
        <fullName evidence="2">Cof-type HAD-IIB family hydrolase</fullName>
        <ecNumber evidence="1">3.1.3.-</ecNumber>
    </submittedName>
</protein>
<dbReference type="Proteomes" id="UP000591071">
    <property type="component" value="Unassembled WGS sequence"/>
</dbReference>
<accession>A0A848C3Y4</accession>
<dbReference type="SFLD" id="SFLDG01140">
    <property type="entry name" value="C2.B:_Phosphomannomutase_and_P"/>
    <property type="match status" value="1"/>
</dbReference>
<dbReference type="PANTHER" id="PTHR10000">
    <property type="entry name" value="PHOSPHOSERINE PHOSPHATASE"/>
    <property type="match status" value="1"/>
</dbReference>
<evidence type="ECO:0000313" key="1">
    <source>
        <dbReference type="EMBL" id="MFG6274205.1"/>
    </source>
</evidence>
<dbReference type="EC" id="3.1.3.-" evidence="1"/>
<dbReference type="GO" id="GO:0000287">
    <property type="term" value="F:magnesium ion binding"/>
    <property type="evidence" value="ECO:0007669"/>
    <property type="project" value="TreeGrafter"/>
</dbReference>
<dbReference type="InterPro" id="IPR000150">
    <property type="entry name" value="Cof"/>
</dbReference>
<dbReference type="AlphaFoldDB" id="A0A848C3Y4"/>
<dbReference type="InterPro" id="IPR006379">
    <property type="entry name" value="HAD-SF_hydro_IIB"/>
</dbReference>
<dbReference type="OrthoDB" id="9781413at2"/>
<keyword evidence="2" id="KW-0378">Hydrolase</keyword>
<dbReference type="Gene3D" id="3.30.1240.10">
    <property type="match status" value="1"/>
</dbReference>
<dbReference type="InterPro" id="IPR023214">
    <property type="entry name" value="HAD_sf"/>
</dbReference>
<evidence type="ECO:0000313" key="3">
    <source>
        <dbReference type="Proteomes" id="UP000591071"/>
    </source>
</evidence>
<comment type="caution">
    <text evidence="2">The sequence shown here is derived from an EMBL/GenBank/DDBJ whole genome shotgun (WGS) entry which is preliminary data.</text>
</comment>
<dbReference type="EMBL" id="JBIEKR010000015">
    <property type="protein sequence ID" value="MFG6274205.1"/>
    <property type="molecule type" value="Genomic_DNA"/>
</dbReference>